<sequence>MANYGGGFSFCNNAPYRIAPLLPLCMYLCMFFISRFPLEIKHRTVYMYVINQSINPTTGKCKLHYLHMYLPTSSPLLSSLITIHS</sequence>
<dbReference type="AlphaFoldDB" id="A0A2V1E521"/>
<gene>
    <name evidence="2" type="ORF">DM02DRAFT_69505</name>
</gene>
<dbReference type="EMBL" id="KZ805312">
    <property type="protein sequence ID" value="PVI05678.1"/>
    <property type="molecule type" value="Genomic_DNA"/>
</dbReference>
<proteinExistence type="predicted"/>
<feature type="transmembrane region" description="Helical" evidence="1">
    <location>
        <begin position="18"/>
        <end position="38"/>
    </location>
</feature>
<keyword evidence="1" id="KW-1133">Transmembrane helix</keyword>
<keyword evidence="3" id="KW-1185">Reference proteome</keyword>
<organism evidence="2 3">
    <name type="scientific">Periconia macrospinosa</name>
    <dbReference type="NCBI Taxonomy" id="97972"/>
    <lineage>
        <taxon>Eukaryota</taxon>
        <taxon>Fungi</taxon>
        <taxon>Dikarya</taxon>
        <taxon>Ascomycota</taxon>
        <taxon>Pezizomycotina</taxon>
        <taxon>Dothideomycetes</taxon>
        <taxon>Pleosporomycetidae</taxon>
        <taxon>Pleosporales</taxon>
        <taxon>Massarineae</taxon>
        <taxon>Periconiaceae</taxon>
        <taxon>Periconia</taxon>
    </lineage>
</organism>
<name>A0A2V1E521_9PLEO</name>
<accession>A0A2V1E521</accession>
<evidence type="ECO:0000256" key="1">
    <source>
        <dbReference type="SAM" id="Phobius"/>
    </source>
</evidence>
<reference evidence="2 3" key="1">
    <citation type="journal article" date="2018" name="Sci. Rep.">
        <title>Comparative genomics provides insights into the lifestyle and reveals functional heterogeneity of dark septate endophytic fungi.</title>
        <authorList>
            <person name="Knapp D.G."/>
            <person name="Nemeth J.B."/>
            <person name="Barry K."/>
            <person name="Hainaut M."/>
            <person name="Henrissat B."/>
            <person name="Johnson J."/>
            <person name="Kuo A."/>
            <person name="Lim J.H.P."/>
            <person name="Lipzen A."/>
            <person name="Nolan M."/>
            <person name="Ohm R.A."/>
            <person name="Tamas L."/>
            <person name="Grigoriev I.V."/>
            <person name="Spatafora J.W."/>
            <person name="Nagy L.G."/>
            <person name="Kovacs G.M."/>
        </authorList>
    </citation>
    <scope>NUCLEOTIDE SEQUENCE [LARGE SCALE GENOMIC DNA]</scope>
    <source>
        <strain evidence="2 3">DSE2036</strain>
    </source>
</reference>
<protein>
    <submittedName>
        <fullName evidence="2">Uncharacterized protein</fullName>
    </submittedName>
</protein>
<dbReference type="Proteomes" id="UP000244855">
    <property type="component" value="Unassembled WGS sequence"/>
</dbReference>
<keyword evidence="1" id="KW-0812">Transmembrane</keyword>
<evidence type="ECO:0000313" key="2">
    <source>
        <dbReference type="EMBL" id="PVI05678.1"/>
    </source>
</evidence>
<evidence type="ECO:0000313" key="3">
    <source>
        <dbReference type="Proteomes" id="UP000244855"/>
    </source>
</evidence>
<keyword evidence="1" id="KW-0472">Membrane</keyword>